<dbReference type="PANTHER" id="PTHR45792:SF8">
    <property type="entry name" value="DIACYLGLYCEROL LIPASE-ALPHA"/>
    <property type="match status" value="1"/>
</dbReference>
<evidence type="ECO:0000256" key="12">
    <source>
        <dbReference type="ARBA" id="ARBA00023136"/>
    </source>
</evidence>
<evidence type="ECO:0000256" key="2">
    <source>
        <dbReference type="ARBA" id="ARBA00004651"/>
    </source>
</evidence>
<dbReference type="Proteomes" id="UP000728185">
    <property type="component" value="Unassembled WGS sequence"/>
</dbReference>
<evidence type="ECO:0000256" key="5">
    <source>
        <dbReference type="ARBA" id="ARBA00022692"/>
    </source>
</evidence>
<dbReference type="Gene3D" id="3.40.50.1820">
    <property type="entry name" value="alpha/beta hydrolase"/>
    <property type="match status" value="1"/>
</dbReference>
<dbReference type="AlphaFoldDB" id="A0A8E0S1J5"/>
<protein>
    <recommendedName>
        <fullName evidence="14">sn-1-specific diacylglycerol lipase</fullName>
        <ecNumber evidence="14">3.1.1.116</ecNumber>
    </recommendedName>
</protein>
<proteinExistence type="predicted"/>
<keyword evidence="18" id="KW-1185">Reference proteome</keyword>
<evidence type="ECO:0000256" key="14">
    <source>
        <dbReference type="ARBA" id="ARBA00026104"/>
    </source>
</evidence>
<dbReference type="GO" id="GO:0019369">
    <property type="term" value="P:arachidonate metabolic process"/>
    <property type="evidence" value="ECO:0007669"/>
    <property type="project" value="TreeGrafter"/>
</dbReference>
<evidence type="ECO:0000256" key="7">
    <source>
        <dbReference type="ARBA" id="ARBA00022801"/>
    </source>
</evidence>
<evidence type="ECO:0000313" key="18">
    <source>
        <dbReference type="Proteomes" id="UP000728185"/>
    </source>
</evidence>
<feature type="domain" description="Fungal lipase-type" evidence="16">
    <location>
        <begin position="21"/>
        <end position="159"/>
    </location>
</feature>
<evidence type="ECO:0000256" key="3">
    <source>
        <dbReference type="ARBA" id="ARBA00022475"/>
    </source>
</evidence>
<feature type="region of interest" description="Disordered" evidence="15">
    <location>
        <begin position="351"/>
        <end position="394"/>
    </location>
</feature>
<evidence type="ECO:0000256" key="15">
    <source>
        <dbReference type="SAM" id="MobiDB-lite"/>
    </source>
</evidence>
<keyword evidence="4" id="KW-0597">Phosphoprotein</keyword>
<dbReference type="GO" id="GO:0016298">
    <property type="term" value="F:lipase activity"/>
    <property type="evidence" value="ECO:0007669"/>
    <property type="project" value="TreeGrafter"/>
</dbReference>
<dbReference type="PANTHER" id="PTHR45792">
    <property type="entry name" value="DIACYLGLYCEROL LIPASE HOMOLOG-RELATED"/>
    <property type="match status" value="1"/>
</dbReference>
<name>A0A8E0S1J5_9TREM</name>
<evidence type="ECO:0000259" key="16">
    <source>
        <dbReference type="Pfam" id="PF01764"/>
    </source>
</evidence>
<keyword evidence="5" id="KW-0812">Transmembrane</keyword>
<comment type="cofactor">
    <cofactor evidence="1">
        <name>Ca(2+)</name>
        <dbReference type="ChEBI" id="CHEBI:29108"/>
    </cofactor>
</comment>
<sequence length="394" mass="44351">RPQLYHSPYFVAIDDRSQCIVIAVRGTLSLDDTIVDLLYDGVRLEEIETIVERQTGTRPTFVGHRGMVGSARRLYQRLLVDDVIEKARIQRPDYPLVVCGHSLGAGIASFLTLLLRPMYPEVKGYALSAPLGMMNEELAEYAKPFLVSIIYGFDAFARMNKATIMDFKWRLIDALSVCTVPKYRILTRGAELCLGRCFFRCCSPCCFPRMFAERTVGRDTHLLDEDTQDRLISPNPDLPQWDPNFTQTVPTEQGDAVTVVGSRSVSRFRWPSRLVQGERSLLRWMDPQCTRLFCSNTLGNDAGAGDCAPSRQFSQPHESTSDTEEQKSYELRDGVFGGRVLHIVDVDLSESYSSARDRPHRPSTSSDGDQPAWSVSSEAREPFLSADMVNDNGW</sequence>
<dbReference type="OrthoDB" id="438440at2759"/>
<keyword evidence="11" id="KW-0443">Lipid metabolism</keyword>
<dbReference type="InterPro" id="IPR029058">
    <property type="entry name" value="AB_hydrolase_fold"/>
</dbReference>
<accession>A0A8E0S1J5</accession>
<keyword evidence="6" id="KW-0479">Metal-binding</keyword>
<dbReference type="InterPro" id="IPR052214">
    <property type="entry name" value="DAG_Lipase-Related"/>
</dbReference>
<dbReference type="GO" id="GO:0005886">
    <property type="term" value="C:plasma membrane"/>
    <property type="evidence" value="ECO:0007669"/>
    <property type="project" value="UniProtKB-SubCell"/>
</dbReference>
<evidence type="ECO:0000256" key="11">
    <source>
        <dbReference type="ARBA" id="ARBA00023098"/>
    </source>
</evidence>
<keyword evidence="12" id="KW-0472">Membrane</keyword>
<dbReference type="EC" id="3.1.1.116" evidence="14"/>
<feature type="compositionally biased region" description="Polar residues" evidence="15">
    <location>
        <begin position="362"/>
        <end position="377"/>
    </location>
</feature>
<dbReference type="Pfam" id="PF01764">
    <property type="entry name" value="Lipase_3"/>
    <property type="match status" value="1"/>
</dbReference>
<evidence type="ECO:0000256" key="9">
    <source>
        <dbReference type="ARBA" id="ARBA00022963"/>
    </source>
</evidence>
<dbReference type="InterPro" id="IPR002921">
    <property type="entry name" value="Fungal_lipase-type"/>
</dbReference>
<keyword evidence="3" id="KW-1003">Cell membrane</keyword>
<comment type="catalytic activity">
    <reaction evidence="13">
        <text>a 1,2-diacyl-sn-glycerol + H2O = a 2-acylglycerol + a fatty acid + H(+)</text>
        <dbReference type="Rhea" id="RHEA:33275"/>
        <dbReference type="ChEBI" id="CHEBI:15377"/>
        <dbReference type="ChEBI" id="CHEBI:15378"/>
        <dbReference type="ChEBI" id="CHEBI:17389"/>
        <dbReference type="ChEBI" id="CHEBI:17815"/>
        <dbReference type="ChEBI" id="CHEBI:28868"/>
        <dbReference type="EC" id="3.1.1.116"/>
    </reaction>
    <physiologicalReaction direction="left-to-right" evidence="13">
        <dbReference type="Rhea" id="RHEA:33276"/>
    </physiologicalReaction>
</comment>
<evidence type="ECO:0000256" key="6">
    <source>
        <dbReference type="ARBA" id="ARBA00022723"/>
    </source>
</evidence>
<dbReference type="GO" id="GO:0046340">
    <property type="term" value="P:diacylglycerol catabolic process"/>
    <property type="evidence" value="ECO:0007669"/>
    <property type="project" value="TreeGrafter"/>
</dbReference>
<evidence type="ECO:0000256" key="10">
    <source>
        <dbReference type="ARBA" id="ARBA00022989"/>
    </source>
</evidence>
<feature type="region of interest" description="Disordered" evidence="15">
    <location>
        <begin position="306"/>
        <end position="331"/>
    </location>
</feature>
<keyword evidence="9" id="KW-0442">Lipid degradation</keyword>
<organism evidence="17 18">
    <name type="scientific">Fasciolopsis buskii</name>
    <dbReference type="NCBI Taxonomy" id="27845"/>
    <lineage>
        <taxon>Eukaryota</taxon>
        <taxon>Metazoa</taxon>
        <taxon>Spiralia</taxon>
        <taxon>Lophotrochozoa</taxon>
        <taxon>Platyhelminthes</taxon>
        <taxon>Trematoda</taxon>
        <taxon>Digenea</taxon>
        <taxon>Plagiorchiida</taxon>
        <taxon>Echinostomata</taxon>
        <taxon>Echinostomatoidea</taxon>
        <taxon>Fasciolidae</taxon>
        <taxon>Fasciolopsis</taxon>
    </lineage>
</organism>
<feature type="non-terminal residue" evidence="17">
    <location>
        <position position="1"/>
    </location>
</feature>
<evidence type="ECO:0000256" key="13">
    <source>
        <dbReference type="ARBA" id="ARBA00024531"/>
    </source>
</evidence>
<dbReference type="EMBL" id="LUCM01001271">
    <property type="protein sequence ID" value="KAA0199181.1"/>
    <property type="molecule type" value="Genomic_DNA"/>
</dbReference>
<dbReference type="SUPFAM" id="SSF53474">
    <property type="entry name" value="alpha/beta-Hydrolases"/>
    <property type="match status" value="1"/>
</dbReference>
<evidence type="ECO:0000256" key="1">
    <source>
        <dbReference type="ARBA" id="ARBA00001913"/>
    </source>
</evidence>
<comment type="caution">
    <text evidence="17">The sequence shown here is derived from an EMBL/GenBank/DDBJ whole genome shotgun (WGS) entry which is preliminary data.</text>
</comment>
<evidence type="ECO:0000313" key="17">
    <source>
        <dbReference type="EMBL" id="KAA0199181.1"/>
    </source>
</evidence>
<evidence type="ECO:0000256" key="8">
    <source>
        <dbReference type="ARBA" id="ARBA00022837"/>
    </source>
</evidence>
<keyword evidence="8" id="KW-0106">Calcium</keyword>
<keyword evidence="10" id="KW-1133">Transmembrane helix</keyword>
<evidence type="ECO:0000256" key="4">
    <source>
        <dbReference type="ARBA" id="ARBA00022553"/>
    </source>
</evidence>
<comment type="subcellular location">
    <subcellularLocation>
        <location evidence="2">Cell membrane</location>
        <topology evidence="2">Multi-pass membrane protein</topology>
    </subcellularLocation>
</comment>
<dbReference type="GO" id="GO:0046872">
    <property type="term" value="F:metal ion binding"/>
    <property type="evidence" value="ECO:0007669"/>
    <property type="project" value="UniProtKB-KW"/>
</dbReference>
<keyword evidence="7" id="KW-0378">Hydrolase</keyword>
<gene>
    <name evidence="17" type="ORF">FBUS_09479</name>
</gene>
<reference evidence="17" key="1">
    <citation type="submission" date="2019-05" db="EMBL/GenBank/DDBJ databases">
        <title>Annotation for the trematode Fasciolopsis buski.</title>
        <authorList>
            <person name="Choi Y.-J."/>
        </authorList>
    </citation>
    <scope>NUCLEOTIDE SEQUENCE</scope>
    <source>
        <strain evidence="17">HT</strain>
        <tissue evidence="17">Whole worm</tissue>
    </source>
</reference>
<dbReference type="CDD" id="cd00519">
    <property type="entry name" value="Lipase_3"/>
    <property type="match status" value="1"/>
</dbReference>